<sequence>TGISVSGVGSTAQIKAIKQVVGKLKLELTQFAELEAFTQFALDLDKATQNQLVR</sequence>
<gene>
    <name evidence="2" type="ORF">RCOM_2126240</name>
</gene>
<dbReference type="EMBL" id="EQ993757">
    <property type="protein sequence ID" value="EEF22455.1"/>
    <property type="molecule type" value="Genomic_DNA"/>
</dbReference>
<evidence type="ECO:0000313" key="3">
    <source>
        <dbReference type="Proteomes" id="UP000008311"/>
    </source>
</evidence>
<evidence type="ECO:0000259" key="1">
    <source>
        <dbReference type="Pfam" id="PF00306"/>
    </source>
</evidence>
<proteinExistence type="predicted"/>
<reference evidence="3" key="1">
    <citation type="journal article" date="2010" name="Nat. Biotechnol.">
        <title>Draft genome sequence of the oilseed species Ricinus communis.</title>
        <authorList>
            <person name="Chan A.P."/>
            <person name="Crabtree J."/>
            <person name="Zhao Q."/>
            <person name="Lorenzi H."/>
            <person name="Orvis J."/>
            <person name="Puiu D."/>
            <person name="Melake-Berhan A."/>
            <person name="Jones K.M."/>
            <person name="Redman J."/>
            <person name="Chen G."/>
            <person name="Cahoon E.B."/>
            <person name="Gedil M."/>
            <person name="Stanke M."/>
            <person name="Haas B.J."/>
            <person name="Wortman J.R."/>
            <person name="Fraser-Liggett C.M."/>
            <person name="Ravel J."/>
            <person name="Rabinowicz P.D."/>
        </authorList>
    </citation>
    <scope>NUCLEOTIDE SEQUENCE [LARGE SCALE GENOMIC DNA]</scope>
    <source>
        <strain evidence="3">cv. Hale</strain>
    </source>
</reference>
<feature type="non-terminal residue" evidence="2">
    <location>
        <position position="1"/>
    </location>
</feature>
<dbReference type="InterPro" id="IPR038376">
    <property type="entry name" value="ATP_synth_asu_C_sf"/>
</dbReference>
<dbReference type="AlphaFoldDB" id="B9TNV9"/>
<dbReference type="GO" id="GO:0045259">
    <property type="term" value="C:proton-transporting ATP synthase complex"/>
    <property type="evidence" value="ECO:0007669"/>
    <property type="project" value="InterPro"/>
</dbReference>
<feature type="non-terminal residue" evidence="2">
    <location>
        <position position="54"/>
    </location>
</feature>
<dbReference type="GO" id="GO:0046933">
    <property type="term" value="F:proton-transporting ATP synthase activity, rotational mechanism"/>
    <property type="evidence" value="ECO:0007669"/>
    <property type="project" value="InterPro"/>
</dbReference>
<dbReference type="PANTHER" id="PTHR48082:SF2">
    <property type="entry name" value="ATP SYNTHASE SUBUNIT ALPHA, MITOCHONDRIAL"/>
    <property type="match status" value="1"/>
</dbReference>
<dbReference type="InterPro" id="IPR005294">
    <property type="entry name" value="ATP_synth_F1_asu"/>
</dbReference>
<dbReference type="eggNOG" id="KOG1353">
    <property type="taxonomic scope" value="Eukaryota"/>
</dbReference>
<feature type="domain" description="ATP synthase alpha subunit C-terminal" evidence="1">
    <location>
        <begin position="13"/>
        <end position="54"/>
    </location>
</feature>
<accession>B9TNV9</accession>
<dbReference type="STRING" id="3988.B9TNV9"/>
<keyword evidence="3" id="KW-1185">Reference proteome</keyword>
<organism evidence="2 3">
    <name type="scientific">Ricinus communis</name>
    <name type="common">Castor bean</name>
    <dbReference type="NCBI Taxonomy" id="3988"/>
    <lineage>
        <taxon>Eukaryota</taxon>
        <taxon>Viridiplantae</taxon>
        <taxon>Streptophyta</taxon>
        <taxon>Embryophyta</taxon>
        <taxon>Tracheophyta</taxon>
        <taxon>Spermatophyta</taxon>
        <taxon>Magnoliopsida</taxon>
        <taxon>eudicotyledons</taxon>
        <taxon>Gunneridae</taxon>
        <taxon>Pentapetalae</taxon>
        <taxon>rosids</taxon>
        <taxon>fabids</taxon>
        <taxon>Malpighiales</taxon>
        <taxon>Euphorbiaceae</taxon>
        <taxon>Acalyphoideae</taxon>
        <taxon>Acalypheae</taxon>
        <taxon>Ricinus</taxon>
    </lineage>
</organism>
<dbReference type="Proteomes" id="UP000008311">
    <property type="component" value="Unassembled WGS sequence"/>
</dbReference>
<dbReference type="InParanoid" id="B9TNV9"/>
<dbReference type="InterPro" id="IPR000793">
    <property type="entry name" value="ATP_synth_asu_C"/>
</dbReference>
<protein>
    <submittedName>
        <fullName evidence="2">ATP synthase alpha subunit mitochondrial, putative</fullName>
    </submittedName>
</protein>
<dbReference type="Gene3D" id="1.20.150.20">
    <property type="entry name" value="ATP synthase alpha/beta chain, C-terminal domain"/>
    <property type="match status" value="1"/>
</dbReference>
<name>B9TNV9_RICCO</name>
<dbReference type="SUPFAM" id="SSF47917">
    <property type="entry name" value="C-terminal domain of alpha and beta subunits of F1 ATP synthase"/>
    <property type="match status" value="1"/>
</dbReference>
<dbReference type="PANTHER" id="PTHR48082">
    <property type="entry name" value="ATP SYNTHASE SUBUNIT ALPHA, MITOCHONDRIAL"/>
    <property type="match status" value="1"/>
</dbReference>
<dbReference type="Pfam" id="PF00306">
    <property type="entry name" value="ATP-synt_ab_C"/>
    <property type="match status" value="1"/>
</dbReference>
<evidence type="ECO:0000313" key="2">
    <source>
        <dbReference type="EMBL" id="EEF22455.1"/>
    </source>
</evidence>